<protein>
    <submittedName>
        <fullName evidence="2">Uncharacterized protein</fullName>
    </submittedName>
</protein>
<accession>A0ABW5DNU2</accession>
<feature type="chain" id="PRO_5046794125" evidence="1">
    <location>
        <begin position="35"/>
        <end position="48"/>
    </location>
</feature>
<keyword evidence="1" id="KW-0732">Signal</keyword>
<name>A0ABW5DNU2_9PROT</name>
<dbReference type="EMBL" id="JBHUIP010000003">
    <property type="protein sequence ID" value="MFD2262200.1"/>
    <property type="molecule type" value="Genomic_DNA"/>
</dbReference>
<sequence length="48" mass="5266">MSRRPTSFEMHLWARRARAAAMAALIARAWRALASVGPAQGGRPAVKY</sequence>
<organism evidence="2 3">
    <name type="scientific">Lacibacterium aquatile</name>
    <dbReference type="NCBI Taxonomy" id="1168082"/>
    <lineage>
        <taxon>Bacteria</taxon>
        <taxon>Pseudomonadati</taxon>
        <taxon>Pseudomonadota</taxon>
        <taxon>Alphaproteobacteria</taxon>
        <taxon>Rhodospirillales</taxon>
        <taxon>Rhodospirillaceae</taxon>
    </lineage>
</organism>
<evidence type="ECO:0000313" key="2">
    <source>
        <dbReference type="EMBL" id="MFD2262200.1"/>
    </source>
</evidence>
<evidence type="ECO:0000256" key="1">
    <source>
        <dbReference type="SAM" id="SignalP"/>
    </source>
</evidence>
<reference evidence="3" key="1">
    <citation type="journal article" date="2019" name="Int. J. Syst. Evol. Microbiol.">
        <title>The Global Catalogue of Microorganisms (GCM) 10K type strain sequencing project: providing services to taxonomists for standard genome sequencing and annotation.</title>
        <authorList>
            <consortium name="The Broad Institute Genomics Platform"/>
            <consortium name="The Broad Institute Genome Sequencing Center for Infectious Disease"/>
            <person name="Wu L."/>
            <person name="Ma J."/>
        </authorList>
    </citation>
    <scope>NUCLEOTIDE SEQUENCE [LARGE SCALE GENOMIC DNA]</scope>
    <source>
        <strain evidence="3">CGMCC 1.19062</strain>
    </source>
</reference>
<comment type="caution">
    <text evidence="2">The sequence shown here is derived from an EMBL/GenBank/DDBJ whole genome shotgun (WGS) entry which is preliminary data.</text>
</comment>
<dbReference type="Proteomes" id="UP001597295">
    <property type="component" value="Unassembled WGS sequence"/>
</dbReference>
<keyword evidence="3" id="KW-1185">Reference proteome</keyword>
<evidence type="ECO:0000313" key="3">
    <source>
        <dbReference type="Proteomes" id="UP001597295"/>
    </source>
</evidence>
<gene>
    <name evidence="2" type="ORF">ACFSM5_04820</name>
</gene>
<feature type="signal peptide" evidence="1">
    <location>
        <begin position="1"/>
        <end position="34"/>
    </location>
</feature>
<dbReference type="RefSeq" id="WP_379875117.1">
    <property type="nucleotide sequence ID" value="NZ_JBHUIP010000003.1"/>
</dbReference>
<proteinExistence type="predicted"/>